<evidence type="ECO:0000256" key="3">
    <source>
        <dbReference type="ARBA" id="ARBA00022475"/>
    </source>
</evidence>
<dbReference type="GO" id="GO:0005886">
    <property type="term" value="C:plasma membrane"/>
    <property type="evidence" value="ECO:0007669"/>
    <property type="project" value="UniProtKB-SubCell"/>
</dbReference>
<keyword evidence="13" id="KW-1185">Reference proteome</keyword>
<sequence length="291" mass="31213">MILQQLINGIMLGSVYALIALGYTMVYGVMKFINFAHGDVYMWGAFFAMFLAHFLGGQFLPVLILTMILTGILGVLVERVAYKPLRRAPRLVVTTSALGMSIVLSNLARLLIGSATYPMPKVLAVHDFKLGPSAVINNIQILVLVTAVVLMVLLNWFVNRSRYGKAIRAASEDQETAGLMGVNMDNVVSVTFFVGSSLGGAAGLLVGMYYDAVYSTMGYAAGLKAFTAAILGGIGSIPGAMFGGLLLGIVENFAGAFLSNYRDGIAFLVMILVLLFRPGGLFNAKIYQKRV</sequence>
<dbReference type="InterPro" id="IPR052157">
    <property type="entry name" value="BCAA_transport_permease"/>
</dbReference>
<keyword evidence="4" id="KW-0997">Cell inner membrane</keyword>
<reference evidence="12" key="1">
    <citation type="submission" date="2014-11" db="EMBL/GenBank/DDBJ databases">
        <authorList>
            <person name="Hornung B.V."/>
        </authorList>
    </citation>
    <scope>NUCLEOTIDE SEQUENCE</scope>
    <source>
        <strain evidence="12">INE</strain>
    </source>
</reference>
<evidence type="ECO:0000256" key="7">
    <source>
        <dbReference type="ARBA" id="ARBA00022989"/>
    </source>
</evidence>
<dbReference type="GO" id="GO:0042941">
    <property type="term" value="P:D-alanine transmembrane transport"/>
    <property type="evidence" value="ECO:0007669"/>
    <property type="project" value="TreeGrafter"/>
</dbReference>
<dbReference type="AlphaFoldDB" id="A0A8S0W2C6"/>
<evidence type="ECO:0000313" key="11">
    <source>
        <dbReference type="EMBL" id="CAA7600608.1"/>
    </source>
</evidence>
<evidence type="ECO:0000256" key="2">
    <source>
        <dbReference type="ARBA" id="ARBA00022448"/>
    </source>
</evidence>
<keyword evidence="6" id="KW-0029">Amino-acid transport</keyword>
<evidence type="ECO:0000256" key="10">
    <source>
        <dbReference type="SAM" id="Phobius"/>
    </source>
</evidence>
<evidence type="ECO:0000313" key="13">
    <source>
        <dbReference type="Proteomes" id="UP001071230"/>
    </source>
</evidence>
<reference evidence="11" key="2">
    <citation type="submission" date="2020-01" db="EMBL/GenBank/DDBJ databases">
        <authorList>
            <person name="Hornung B."/>
        </authorList>
    </citation>
    <scope>NUCLEOTIDE SEQUENCE</scope>
    <source>
        <strain evidence="11">PacBioINE</strain>
    </source>
</reference>
<feature type="transmembrane region" description="Helical" evidence="10">
    <location>
        <begin position="139"/>
        <end position="158"/>
    </location>
</feature>
<dbReference type="GO" id="GO:0005304">
    <property type="term" value="F:L-valine transmembrane transporter activity"/>
    <property type="evidence" value="ECO:0007669"/>
    <property type="project" value="TreeGrafter"/>
</dbReference>
<comment type="subcellular location">
    <subcellularLocation>
        <location evidence="1">Cell membrane</location>
        <topology evidence="1">Multi-pass membrane protein</topology>
    </subcellularLocation>
</comment>
<name>A0A8S0W2C6_9FIRM</name>
<keyword evidence="3" id="KW-1003">Cell membrane</keyword>
<dbReference type="InterPro" id="IPR001851">
    <property type="entry name" value="ABC_transp_permease"/>
</dbReference>
<feature type="transmembrane region" description="Helical" evidence="10">
    <location>
        <begin position="62"/>
        <end position="82"/>
    </location>
</feature>
<feature type="transmembrane region" description="Helical" evidence="10">
    <location>
        <begin position="187"/>
        <end position="210"/>
    </location>
</feature>
<evidence type="ECO:0000256" key="6">
    <source>
        <dbReference type="ARBA" id="ARBA00022970"/>
    </source>
</evidence>
<comment type="similarity">
    <text evidence="9">Belongs to the binding-protein-dependent transport system permease family. LivHM subfamily.</text>
</comment>
<dbReference type="EMBL" id="CDGJ01000132">
    <property type="protein sequence ID" value="CEJ09389.1"/>
    <property type="molecule type" value="Genomic_DNA"/>
</dbReference>
<evidence type="ECO:0000256" key="5">
    <source>
        <dbReference type="ARBA" id="ARBA00022692"/>
    </source>
</evidence>
<evidence type="ECO:0000256" key="8">
    <source>
        <dbReference type="ARBA" id="ARBA00023136"/>
    </source>
</evidence>
<dbReference type="GO" id="GO:0015192">
    <property type="term" value="F:L-phenylalanine transmembrane transporter activity"/>
    <property type="evidence" value="ECO:0007669"/>
    <property type="project" value="TreeGrafter"/>
</dbReference>
<accession>A0A8S0W2C6</accession>
<dbReference type="GO" id="GO:0015190">
    <property type="term" value="F:L-leucine transmembrane transporter activity"/>
    <property type="evidence" value="ECO:0007669"/>
    <property type="project" value="TreeGrafter"/>
</dbReference>
<dbReference type="GO" id="GO:0015808">
    <property type="term" value="P:L-alanine transport"/>
    <property type="evidence" value="ECO:0007669"/>
    <property type="project" value="TreeGrafter"/>
</dbReference>
<keyword evidence="8 10" id="KW-0472">Membrane</keyword>
<dbReference type="KEGG" id="aacx:DEACI_1261"/>
<feature type="transmembrane region" description="Helical" evidence="10">
    <location>
        <begin position="265"/>
        <end position="284"/>
    </location>
</feature>
<evidence type="ECO:0000313" key="12">
    <source>
        <dbReference type="EMBL" id="CEJ09389.1"/>
    </source>
</evidence>
<dbReference type="RefSeq" id="WP_240984256.1">
    <property type="nucleotide sequence ID" value="NZ_CDGJ01000132.1"/>
</dbReference>
<feature type="transmembrane region" description="Helical" evidence="10">
    <location>
        <begin position="91"/>
        <end position="112"/>
    </location>
</feature>
<feature type="transmembrane region" description="Helical" evidence="10">
    <location>
        <begin position="6"/>
        <end position="28"/>
    </location>
</feature>
<dbReference type="Proteomes" id="UP001071230">
    <property type="component" value="Unassembled WGS sequence"/>
</dbReference>
<dbReference type="GO" id="GO:1903806">
    <property type="term" value="P:L-isoleucine import across plasma membrane"/>
    <property type="evidence" value="ECO:0007669"/>
    <property type="project" value="TreeGrafter"/>
</dbReference>
<proteinExistence type="inferred from homology"/>
<protein>
    <submittedName>
        <fullName evidence="11">Branched-chain amino acid transport system / permease component</fullName>
    </submittedName>
    <submittedName>
        <fullName evidence="12">High-affinity branched-chain amino acid transport system permease protein LivH</fullName>
    </submittedName>
</protein>
<dbReference type="Pfam" id="PF02653">
    <property type="entry name" value="BPD_transp_2"/>
    <property type="match status" value="1"/>
</dbReference>
<dbReference type="PANTHER" id="PTHR11795">
    <property type="entry name" value="BRANCHED-CHAIN AMINO ACID TRANSPORT SYSTEM PERMEASE PROTEIN LIVH"/>
    <property type="match status" value="1"/>
</dbReference>
<organism evidence="11">
    <name type="scientific">Acididesulfobacillus acetoxydans</name>
    <dbReference type="NCBI Taxonomy" id="1561005"/>
    <lineage>
        <taxon>Bacteria</taxon>
        <taxon>Bacillati</taxon>
        <taxon>Bacillota</taxon>
        <taxon>Clostridia</taxon>
        <taxon>Eubacteriales</taxon>
        <taxon>Peptococcaceae</taxon>
        <taxon>Acididesulfobacillus</taxon>
    </lineage>
</organism>
<keyword evidence="2" id="KW-0813">Transport</keyword>
<dbReference type="GO" id="GO:0015188">
    <property type="term" value="F:L-isoleucine transmembrane transporter activity"/>
    <property type="evidence" value="ECO:0007669"/>
    <property type="project" value="TreeGrafter"/>
</dbReference>
<dbReference type="Proteomes" id="UP000836597">
    <property type="component" value="Chromosome"/>
</dbReference>
<keyword evidence="5 10" id="KW-0812">Transmembrane</keyword>
<evidence type="ECO:0000256" key="1">
    <source>
        <dbReference type="ARBA" id="ARBA00004651"/>
    </source>
</evidence>
<dbReference type="EMBL" id="LR746496">
    <property type="protein sequence ID" value="CAA7600608.1"/>
    <property type="molecule type" value="Genomic_DNA"/>
</dbReference>
<evidence type="ECO:0000256" key="9">
    <source>
        <dbReference type="ARBA" id="ARBA00037998"/>
    </source>
</evidence>
<keyword evidence="7 10" id="KW-1133">Transmembrane helix</keyword>
<dbReference type="CDD" id="cd06582">
    <property type="entry name" value="TM_PBP1_LivH_like"/>
    <property type="match status" value="1"/>
</dbReference>
<evidence type="ECO:0000256" key="4">
    <source>
        <dbReference type="ARBA" id="ARBA00022519"/>
    </source>
</evidence>
<gene>
    <name evidence="11" type="ORF">DEACI_1261</name>
    <name evidence="12" type="ORF">DEACI_3873</name>
</gene>
<dbReference type="PANTHER" id="PTHR11795:SF371">
    <property type="entry name" value="HIGH-AFFINITY BRANCHED-CHAIN AMINO ACID TRANSPORT SYSTEM PERMEASE PROTEIN LIVH"/>
    <property type="match status" value="1"/>
</dbReference>